<dbReference type="EMBL" id="SHNP01000006">
    <property type="protein sequence ID" value="MCX2975206.1"/>
    <property type="molecule type" value="Genomic_DNA"/>
</dbReference>
<dbReference type="Proteomes" id="UP001143307">
    <property type="component" value="Unassembled WGS sequence"/>
</dbReference>
<dbReference type="Gene3D" id="1.10.10.710">
    <property type="entry name" value="PSPTO_1197 like"/>
    <property type="match status" value="1"/>
</dbReference>
<organism evidence="1 2">
    <name type="scientific">Candidatus Seongchinamella marina</name>
    <dbReference type="NCBI Taxonomy" id="2518990"/>
    <lineage>
        <taxon>Bacteria</taxon>
        <taxon>Pseudomonadati</taxon>
        <taxon>Pseudomonadota</taxon>
        <taxon>Gammaproteobacteria</taxon>
        <taxon>Cellvibrionales</taxon>
        <taxon>Halieaceae</taxon>
        <taxon>Seongchinamella</taxon>
    </lineage>
</organism>
<name>A0ABT3SYX6_9GAMM</name>
<evidence type="ECO:0000313" key="1">
    <source>
        <dbReference type="EMBL" id="MCX2975206.1"/>
    </source>
</evidence>
<dbReference type="InterPro" id="IPR038627">
    <property type="entry name" value="YebG-like_sf"/>
</dbReference>
<keyword evidence="2" id="KW-1185">Reference proteome</keyword>
<dbReference type="Pfam" id="PF07130">
    <property type="entry name" value="YebG"/>
    <property type="match status" value="1"/>
</dbReference>
<comment type="caution">
    <text evidence="1">The sequence shown here is derived from an EMBL/GenBank/DDBJ whole genome shotgun (WGS) entry which is preliminary data.</text>
</comment>
<dbReference type="InterPro" id="IPR009813">
    <property type="entry name" value="Uncharacterised_YebG"/>
</dbReference>
<evidence type="ECO:0000313" key="2">
    <source>
        <dbReference type="Proteomes" id="UP001143307"/>
    </source>
</evidence>
<protein>
    <submittedName>
        <fullName evidence="1">Uncharacterized protein</fullName>
    </submittedName>
</protein>
<accession>A0ABT3SYX6</accession>
<proteinExistence type="predicted"/>
<gene>
    <name evidence="1" type="ORF">EYC87_16610</name>
</gene>
<reference evidence="1" key="1">
    <citation type="submission" date="2019-02" db="EMBL/GenBank/DDBJ databases">
        <authorList>
            <person name="Li S.-H."/>
        </authorList>
    </citation>
    <scope>NUCLEOTIDE SEQUENCE</scope>
    <source>
        <strain evidence="1">IMCC8485</strain>
    </source>
</reference>
<sequence length="97" mass="10415">MAVVAMWKCDRDNAMFDSKKAADAHDKILELAENFSLLLEKQVDGISEQDAENIGLLLSKNKDVLIAACKGKPELLLNIGSESAEDASNVTPLAAQA</sequence>